<evidence type="ECO:0000256" key="5">
    <source>
        <dbReference type="ARBA" id="ARBA00022792"/>
    </source>
</evidence>
<keyword evidence="5 10" id="KW-0999">Mitochondrion inner membrane</keyword>
<dbReference type="PANTHER" id="PTHR12743">
    <property type="entry name" value="CYTOCHROME C1 HEME LYASE"/>
    <property type="match status" value="1"/>
</dbReference>
<feature type="compositionally biased region" description="Basic and acidic residues" evidence="11">
    <location>
        <begin position="1"/>
        <end position="11"/>
    </location>
</feature>
<keyword evidence="3 10" id="KW-0349">Heme</keyword>
<sequence length="456" mass="50782">MTKEIAQKEAEVAGGEPARRCPMRKLAFWQKKKDEGAKCPVHDDEKQQQHAPIVTADAPHNQINKCPVDHERNNNSDSDSSKCPVKDEKARSGFVNSMAKQKYTNPNVYNVYSQKIDPTNNMPAKPDQEMVEGQQIPLSTERVQSNIPKGGTDSTWLYPSPQMFYNSLARKNKLGEMAPEDAGVVVAIHNNMNENTWGKVLEWERLHESEYAGRAGAEPHLLRFLGRPHDLSPKAMFRRLLGFPEPFDRHDWVVDRGGKEVRYVIDYYHDEALSEQDKTPGLTDKDSVKSILVDVRPALDSVESAVDRFFMMPYQRRFGTNSFTPMDYLPSKTMKAAAAAQAAEKQREAAAAAAAGGDGDGADAAADALRHRVEERCRGCKDALRLCDVEGKGNCEKEAIKLTLCVANMLDECKSNAANFTSVLNNEKSSETSVTQAYDAMQECMEKVMMGSNNKA</sequence>
<evidence type="ECO:0000256" key="11">
    <source>
        <dbReference type="SAM" id="MobiDB-lite"/>
    </source>
</evidence>
<dbReference type="PROSITE" id="PS00822">
    <property type="entry name" value="CYTO_HEME_LYASE_2"/>
    <property type="match status" value="1"/>
</dbReference>
<evidence type="ECO:0000256" key="2">
    <source>
        <dbReference type="ARBA" id="ARBA00007255"/>
    </source>
</evidence>
<evidence type="ECO:0000256" key="3">
    <source>
        <dbReference type="ARBA" id="ARBA00022617"/>
    </source>
</evidence>
<feature type="region of interest" description="Disordered" evidence="11">
    <location>
        <begin position="1"/>
        <end position="20"/>
    </location>
</feature>
<keyword evidence="8 10" id="KW-0472">Membrane</keyword>
<feature type="region of interest" description="Disordered" evidence="11">
    <location>
        <begin position="32"/>
        <end position="89"/>
    </location>
</feature>
<dbReference type="EMBL" id="HBIU01039349">
    <property type="protein sequence ID" value="CAE0639105.1"/>
    <property type="molecule type" value="Transcribed_RNA"/>
</dbReference>
<evidence type="ECO:0000256" key="7">
    <source>
        <dbReference type="ARBA" id="ARBA00023128"/>
    </source>
</evidence>
<evidence type="ECO:0000256" key="6">
    <source>
        <dbReference type="ARBA" id="ARBA00023004"/>
    </source>
</evidence>
<accession>A0A7S3Y2G6</accession>
<proteinExistence type="inferred from homology"/>
<dbReference type="GO" id="GO:0004408">
    <property type="term" value="F:holocytochrome-c synthase activity"/>
    <property type="evidence" value="ECO:0007669"/>
    <property type="project" value="UniProtKB-EC"/>
</dbReference>
<comment type="catalytic activity">
    <reaction evidence="10">
        <text>holo-[cytochrome c] = apo-[cytochrome c] + heme b</text>
        <dbReference type="Rhea" id="RHEA:22648"/>
        <dbReference type="Rhea" id="RHEA-COMP:10725"/>
        <dbReference type="Rhea" id="RHEA-COMP:10726"/>
        <dbReference type="ChEBI" id="CHEBI:29950"/>
        <dbReference type="ChEBI" id="CHEBI:60344"/>
        <dbReference type="ChEBI" id="CHEBI:83739"/>
        <dbReference type="EC" id="4.4.1.17"/>
    </reaction>
</comment>
<gene>
    <name evidence="12" type="ORF">HAKA00212_LOCUS17919</name>
</gene>
<organism evidence="12">
    <name type="scientific">Heterosigma akashiwo</name>
    <name type="common">Chromophytic alga</name>
    <name type="synonym">Heterosigma carterae</name>
    <dbReference type="NCBI Taxonomy" id="2829"/>
    <lineage>
        <taxon>Eukaryota</taxon>
        <taxon>Sar</taxon>
        <taxon>Stramenopiles</taxon>
        <taxon>Ochrophyta</taxon>
        <taxon>Raphidophyceae</taxon>
        <taxon>Chattonellales</taxon>
        <taxon>Chattonellaceae</taxon>
        <taxon>Heterosigma</taxon>
    </lineage>
</organism>
<protein>
    <recommendedName>
        <fullName evidence="10">Holocytochrome c-type synthase</fullName>
        <ecNumber evidence="10">4.4.1.17</ecNumber>
    </recommendedName>
</protein>
<evidence type="ECO:0000313" key="12">
    <source>
        <dbReference type="EMBL" id="CAE0639105.1"/>
    </source>
</evidence>
<dbReference type="AlphaFoldDB" id="A0A7S3Y2G6"/>
<keyword evidence="7 10" id="KW-0496">Mitochondrion</keyword>
<comment type="function">
    <text evidence="10">Lyase that catalyzes the covalent linking of the heme group to the cytochrome C apoprotein to produce the mature functional cytochrome.</text>
</comment>
<dbReference type="PANTHER" id="PTHR12743:SF8">
    <property type="entry name" value="PROTEIN HRI1"/>
    <property type="match status" value="1"/>
</dbReference>
<dbReference type="GO" id="GO:0005743">
    <property type="term" value="C:mitochondrial inner membrane"/>
    <property type="evidence" value="ECO:0007669"/>
    <property type="project" value="UniProtKB-SubCell"/>
</dbReference>
<name>A0A7S3Y2G6_HETAK</name>
<evidence type="ECO:0000256" key="1">
    <source>
        <dbReference type="ARBA" id="ARBA00004273"/>
    </source>
</evidence>
<evidence type="ECO:0000256" key="8">
    <source>
        <dbReference type="ARBA" id="ARBA00023136"/>
    </source>
</evidence>
<comment type="similarity">
    <text evidence="2 10">Belongs to the cytochrome c-type heme lyase family.</text>
</comment>
<reference evidence="12" key="1">
    <citation type="submission" date="2021-01" db="EMBL/GenBank/DDBJ databases">
        <authorList>
            <person name="Corre E."/>
            <person name="Pelletier E."/>
            <person name="Niang G."/>
            <person name="Scheremetjew M."/>
            <person name="Finn R."/>
            <person name="Kale V."/>
            <person name="Holt S."/>
            <person name="Cochrane G."/>
            <person name="Meng A."/>
            <person name="Brown T."/>
            <person name="Cohen L."/>
        </authorList>
    </citation>
    <scope>NUCLEOTIDE SEQUENCE</scope>
    <source>
        <strain evidence="12">CCMP3107</strain>
    </source>
</reference>
<evidence type="ECO:0000256" key="10">
    <source>
        <dbReference type="RuleBase" id="RU363130"/>
    </source>
</evidence>
<comment type="subcellular location">
    <subcellularLocation>
        <location evidence="1 10">Mitochondrion inner membrane</location>
    </subcellularLocation>
</comment>
<evidence type="ECO:0000256" key="4">
    <source>
        <dbReference type="ARBA" id="ARBA00022723"/>
    </source>
</evidence>
<keyword evidence="4 10" id="KW-0479">Metal-binding</keyword>
<keyword evidence="6 10" id="KW-0408">Iron</keyword>
<dbReference type="Pfam" id="PF01265">
    <property type="entry name" value="Cyto_heme_lyase"/>
    <property type="match status" value="1"/>
</dbReference>
<feature type="compositionally biased region" description="Basic and acidic residues" evidence="11">
    <location>
        <begin position="32"/>
        <end position="48"/>
    </location>
</feature>
<dbReference type="InterPro" id="IPR000511">
    <property type="entry name" value="Holocyt_c/c1_synthase"/>
</dbReference>
<dbReference type="EC" id="4.4.1.17" evidence="10"/>
<dbReference type="GO" id="GO:0046872">
    <property type="term" value="F:metal ion binding"/>
    <property type="evidence" value="ECO:0007669"/>
    <property type="project" value="UniProtKB-KW"/>
</dbReference>
<evidence type="ECO:0000256" key="9">
    <source>
        <dbReference type="ARBA" id="ARBA00023239"/>
    </source>
</evidence>
<keyword evidence="9 10" id="KW-0456">Lyase</keyword>